<comment type="caution">
    <text evidence="8">The sequence shown here is derived from an EMBL/GenBank/DDBJ whole genome shotgun (WGS) entry which is preliminary data.</text>
</comment>
<keyword evidence="5 6" id="KW-0949">S-adenosyl-L-methionine</keyword>
<accession>A0A0G1CXM9</accession>
<evidence type="ECO:0000313" key="9">
    <source>
        <dbReference type="Proteomes" id="UP000034669"/>
    </source>
</evidence>
<dbReference type="NCBIfam" id="TIGR00096">
    <property type="entry name" value="16S rRNA (cytidine(1402)-2'-O)-methyltransferase"/>
    <property type="match status" value="1"/>
</dbReference>
<dbReference type="InterPro" id="IPR014777">
    <property type="entry name" value="4pyrrole_Mease_sub1"/>
</dbReference>
<name>A0A0G1CXM9_9BACT</name>
<dbReference type="Proteomes" id="UP000034669">
    <property type="component" value="Unassembled WGS sequence"/>
</dbReference>
<evidence type="ECO:0000256" key="3">
    <source>
        <dbReference type="ARBA" id="ARBA00022603"/>
    </source>
</evidence>
<gene>
    <name evidence="6" type="primary">rsmI</name>
    <name evidence="8" type="ORF">UV66_C0002G0007</name>
</gene>
<sequence length="232" mass="26166">MGKLYIVSTPIGNLGDISKRMIETLTEVDLVLCEDTRRTGKLLHELQIPKKDFLSFTDYNEKAKTPFVIEMLNSGKNIALLSDGGTPLISDPGYYLIKQAILNNIPLDIIPGPSAVVSAVVLSGLPSDRILFWGFLPKKPGNKREVFKQYRLLTEVTPITIVFYESPFRIRESITLLDDQFPNCTLVILRELTKLHQEILRGYPKEILYQLSSNPKGEITAVLRLNIDPKSH</sequence>
<dbReference type="Gene3D" id="3.40.1010.10">
    <property type="entry name" value="Cobalt-precorrin-4 Transmethylase, Domain 1"/>
    <property type="match status" value="1"/>
</dbReference>
<dbReference type="EMBL" id="LCFI01000002">
    <property type="protein sequence ID" value="KKS90530.1"/>
    <property type="molecule type" value="Genomic_DNA"/>
</dbReference>
<organism evidence="8 9">
    <name type="scientific">Candidatus Woesebacteria bacterium GW2011_GWA1_43_12</name>
    <dbReference type="NCBI Taxonomy" id="1618557"/>
    <lineage>
        <taxon>Bacteria</taxon>
        <taxon>Candidatus Woeseibacteriota</taxon>
    </lineage>
</organism>
<evidence type="ECO:0000256" key="2">
    <source>
        <dbReference type="ARBA" id="ARBA00022552"/>
    </source>
</evidence>
<keyword evidence="3 6" id="KW-0489">Methyltransferase</keyword>
<dbReference type="EC" id="2.1.1.198" evidence="6"/>
<comment type="similarity">
    <text evidence="6">Belongs to the methyltransferase superfamily. RsmI family.</text>
</comment>
<dbReference type="InterPro" id="IPR014776">
    <property type="entry name" value="4pyrrole_Mease_sub2"/>
</dbReference>
<dbReference type="Pfam" id="PF00590">
    <property type="entry name" value="TP_methylase"/>
    <property type="match status" value="1"/>
</dbReference>
<comment type="catalytic activity">
    <reaction evidence="6">
        <text>cytidine(1402) in 16S rRNA + S-adenosyl-L-methionine = 2'-O-methylcytidine(1402) in 16S rRNA + S-adenosyl-L-homocysteine + H(+)</text>
        <dbReference type="Rhea" id="RHEA:42924"/>
        <dbReference type="Rhea" id="RHEA-COMP:10285"/>
        <dbReference type="Rhea" id="RHEA-COMP:10286"/>
        <dbReference type="ChEBI" id="CHEBI:15378"/>
        <dbReference type="ChEBI" id="CHEBI:57856"/>
        <dbReference type="ChEBI" id="CHEBI:59789"/>
        <dbReference type="ChEBI" id="CHEBI:74495"/>
        <dbReference type="ChEBI" id="CHEBI:82748"/>
        <dbReference type="EC" id="2.1.1.198"/>
    </reaction>
</comment>
<dbReference type="PATRIC" id="fig|1618557.3.peg.598"/>
<comment type="function">
    <text evidence="6">Catalyzes the 2'-O-methylation of the ribose of cytidine 1402 (C1402) in 16S rRNA.</text>
</comment>
<proteinExistence type="inferred from homology"/>
<keyword evidence="1 6" id="KW-0963">Cytoplasm</keyword>
<protein>
    <recommendedName>
        <fullName evidence="6">Ribosomal RNA small subunit methyltransferase I</fullName>
        <ecNumber evidence="6">2.1.1.198</ecNumber>
    </recommendedName>
    <alternativeName>
        <fullName evidence="6">16S rRNA 2'-O-ribose C1402 methyltransferase</fullName>
    </alternativeName>
    <alternativeName>
        <fullName evidence="6">rRNA (cytidine-2'-O-)-methyltransferase RsmI</fullName>
    </alternativeName>
</protein>
<dbReference type="GO" id="GO:0070677">
    <property type="term" value="F:rRNA (cytosine-2'-O-)-methyltransferase activity"/>
    <property type="evidence" value="ECO:0007669"/>
    <property type="project" value="UniProtKB-UniRule"/>
</dbReference>
<dbReference type="SUPFAM" id="SSF53790">
    <property type="entry name" value="Tetrapyrrole methylase"/>
    <property type="match status" value="1"/>
</dbReference>
<dbReference type="InterPro" id="IPR000878">
    <property type="entry name" value="4pyrrol_Mease"/>
</dbReference>
<dbReference type="FunFam" id="3.40.1010.10:FF:000007">
    <property type="entry name" value="Ribosomal RNA small subunit methyltransferase I"/>
    <property type="match status" value="1"/>
</dbReference>
<dbReference type="InterPro" id="IPR008189">
    <property type="entry name" value="rRNA_ssu_MeTfrase_I"/>
</dbReference>
<evidence type="ECO:0000313" key="8">
    <source>
        <dbReference type="EMBL" id="KKS90530.1"/>
    </source>
</evidence>
<dbReference type="Gene3D" id="3.30.950.10">
    <property type="entry name" value="Methyltransferase, Cobalt-precorrin-4 Transmethylase, Domain 2"/>
    <property type="match status" value="1"/>
</dbReference>
<comment type="subcellular location">
    <subcellularLocation>
        <location evidence="6">Cytoplasm</location>
    </subcellularLocation>
</comment>
<evidence type="ECO:0000259" key="7">
    <source>
        <dbReference type="Pfam" id="PF00590"/>
    </source>
</evidence>
<reference evidence="8 9" key="1">
    <citation type="journal article" date="2015" name="Nature">
        <title>rRNA introns, odd ribosomes, and small enigmatic genomes across a large radiation of phyla.</title>
        <authorList>
            <person name="Brown C.T."/>
            <person name="Hug L.A."/>
            <person name="Thomas B.C."/>
            <person name="Sharon I."/>
            <person name="Castelle C.J."/>
            <person name="Singh A."/>
            <person name="Wilkins M.J."/>
            <person name="Williams K.H."/>
            <person name="Banfield J.F."/>
        </authorList>
    </citation>
    <scope>NUCLEOTIDE SEQUENCE [LARGE SCALE GENOMIC DNA]</scope>
</reference>
<evidence type="ECO:0000256" key="6">
    <source>
        <dbReference type="HAMAP-Rule" id="MF_01877"/>
    </source>
</evidence>
<keyword evidence="2 6" id="KW-0698">rRNA processing</keyword>
<dbReference type="GO" id="GO:0005737">
    <property type="term" value="C:cytoplasm"/>
    <property type="evidence" value="ECO:0007669"/>
    <property type="project" value="UniProtKB-SubCell"/>
</dbReference>
<dbReference type="AlphaFoldDB" id="A0A0G1CXM9"/>
<dbReference type="PANTHER" id="PTHR46111:SF1">
    <property type="entry name" value="RIBOSOMAL RNA SMALL SUBUNIT METHYLTRANSFERASE I"/>
    <property type="match status" value="1"/>
</dbReference>
<dbReference type="InterPro" id="IPR035996">
    <property type="entry name" value="4pyrrol_Methylase_sf"/>
</dbReference>
<feature type="domain" description="Tetrapyrrole methylase" evidence="7">
    <location>
        <begin position="3"/>
        <end position="202"/>
    </location>
</feature>
<dbReference type="PIRSF" id="PIRSF005917">
    <property type="entry name" value="MTase_YraL"/>
    <property type="match status" value="1"/>
</dbReference>
<dbReference type="CDD" id="cd11648">
    <property type="entry name" value="RsmI"/>
    <property type="match status" value="1"/>
</dbReference>
<dbReference type="PANTHER" id="PTHR46111">
    <property type="entry name" value="RIBOSOMAL RNA SMALL SUBUNIT METHYLTRANSFERASE I"/>
    <property type="match status" value="1"/>
</dbReference>
<evidence type="ECO:0000256" key="5">
    <source>
        <dbReference type="ARBA" id="ARBA00022691"/>
    </source>
</evidence>
<keyword evidence="4 6" id="KW-0808">Transferase</keyword>
<dbReference type="HAMAP" id="MF_01877">
    <property type="entry name" value="16SrRNA_methyltr_I"/>
    <property type="match status" value="1"/>
</dbReference>
<evidence type="ECO:0000256" key="4">
    <source>
        <dbReference type="ARBA" id="ARBA00022679"/>
    </source>
</evidence>
<evidence type="ECO:0000256" key="1">
    <source>
        <dbReference type="ARBA" id="ARBA00022490"/>
    </source>
</evidence>